<gene>
    <name evidence="2" type="ORF">V1264_015824</name>
</gene>
<dbReference type="GO" id="GO:0031222">
    <property type="term" value="P:arabinan catabolic process"/>
    <property type="evidence" value="ECO:0007669"/>
    <property type="project" value="TreeGrafter"/>
</dbReference>
<proteinExistence type="predicted"/>
<keyword evidence="3" id="KW-1185">Reference proteome</keyword>
<dbReference type="Proteomes" id="UP001374579">
    <property type="component" value="Unassembled WGS sequence"/>
</dbReference>
<dbReference type="InterPro" id="IPR036962">
    <property type="entry name" value="Glyco_hydro_3_N_sf"/>
</dbReference>
<keyword evidence="1" id="KW-0378">Hydrolase</keyword>
<organism evidence="2 3">
    <name type="scientific">Littorina saxatilis</name>
    <dbReference type="NCBI Taxonomy" id="31220"/>
    <lineage>
        <taxon>Eukaryota</taxon>
        <taxon>Metazoa</taxon>
        <taxon>Spiralia</taxon>
        <taxon>Lophotrochozoa</taxon>
        <taxon>Mollusca</taxon>
        <taxon>Gastropoda</taxon>
        <taxon>Caenogastropoda</taxon>
        <taxon>Littorinimorpha</taxon>
        <taxon>Littorinoidea</taxon>
        <taxon>Littorinidae</taxon>
        <taxon>Littorina</taxon>
    </lineage>
</organism>
<dbReference type="GO" id="GO:0009044">
    <property type="term" value="F:xylan 1,4-beta-xylosidase activity"/>
    <property type="evidence" value="ECO:0007669"/>
    <property type="project" value="InterPro"/>
</dbReference>
<evidence type="ECO:0000256" key="1">
    <source>
        <dbReference type="ARBA" id="ARBA00022801"/>
    </source>
</evidence>
<dbReference type="InterPro" id="IPR036881">
    <property type="entry name" value="Glyco_hydro_3_C_sf"/>
</dbReference>
<dbReference type="PANTHER" id="PTHR42721">
    <property type="entry name" value="SUGAR HYDROLASE-RELATED"/>
    <property type="match status" value="1"/>
</dbReference>
<dbReference type="AlphaFoldDB" id="A0AAN9BMU0"/>
<dbReference type="PANTHER" id="PTHR42721:SF42">
    <property type="entry name" value="FIBRONECTIN TYPE III-LIKE DOMAIN-CONTAINING PROTEIN"/>
    <property type="match status" value="1"/>
</dbReference>
<comment type="caution">
    <text evidence="2">The sequence shown here is derived from an EMBL/GenBank/DDBJ whole genome shotgun (WGS) entry which is preliminary data.</text>
</comment>
<dbReference type="EMBL" id="JBAMIC010000004">
    <property type="protein sequence ID" value="KAK7108021.1"/>
    <property type="molecule type" value="Genomic_DNA"/>
</dbReference>
<reference evidence="2 3" key="1">
    <citation type="submission" date="2024-02" db="EMBL/GenBank/DDBJ databases">
        <title>Chromosome-scale genome assembly of the rough periwinkle Littorina saxatilis.</title>
        <authorList>
            <person name="De Jode A."/>
            <person name="Faria R."/>
            <person name="Formenti G."/>
            <person name="Sims Y."/>
            <person name="Smith T.P."/>
            <person name="Tracey A."/>
            <person name="Wood J.M.D."/>
            <person name="Zagrodzka Z.B."/>
            <person name="Johannesson K."/>
            <person name="Butlin R.K."/>
            <person name="Leder E.H."/>
        </authorList>
    </citation>
    <scope>NUCLEOTIDE SEQUENCE [LARGE SCALE GENOMIC DNA]</scope>
    <source>
        <strain evidence="2">Snail1</strain>
        <tissue evidence="2">Muscle</tissue>
    </source>
</reference>
<dbReference type="Gene3D" id="3.20.20.300">
    <property type="entry name" value="Glycoside hydrolase, family 3, N-terminal domain"/>
    <property type="match status" value="1"/>
</dbReference>
<dbReference type="Gene3D" id="3.40.50.1700">
    <property type="entry name" value="Glycoside hydrolase family 3 C-terminal domain"/>
    <property type="match status" value="1"/>
</dbReference>
<name>A0AAN9BMU0_9CAEN</name>
<evidence type="ECO:0000313" key="2">
    <source>
        <dbReference type="EMBL" id="KAK7108021.1"/>
    </source>
</evidence>
<protein>
    <submittedName>
        <fullName evidence="2">Uncharacterized protein</fullName>
    </submittedName>
</protein>
<sequence length="97" mass="10915">MMSIVDAVKAGLLNETTVMERIKPLFYTRMHMRLGEFDPPSMNPYSTLDLSIIHSPAHQALTLEAAMKSFVLLKNQNGFLPLKSKFNKHTVDPPSTI</sequence>
<dbReference type="GO" id="GO:0045493">
    <property type="term" value="P:xylan catabolic process"/>
    <property type="evidence" value="ECO:0007669"/>
    <property type="project" value="InterPro"/>
</dbReference>
<dbReference type="GO" id="GO:0046556">
    <property type="term" value="F:alpha-L-arabinofuranosidase activity"/>
    <property type="evidence" value="ECO:0007669"/>
    <property type="project" value="TreeGrafter"/>
</dbReference>
<accession>A0AAN9BMU0</accession>
<dbReference type="InterPro" id="IPR044993">
    <property type="entry name" value="BXL"/>
</dbReference>
<evidence type="ECO:0000313" key="3">
    <source>
        <dbReference type="Proteomes" id="UP001374579"/>
    </source>
</evidence>